<dbReference type="EMBL" id="CAEZWO010000055">
    <property type="protein sequence ID" value="CAB4659975.1"/>
    <property type="molecule type" value="Genomic_DNA"/>
</dbReference>
<sequence>MKTSLWLKILVGMATLWNIFIVISVVFNSSFALTRAAGGQFTSFPVGIRVTYLGTTMILILQAVTLVQIWQGYAIKPTWLPKAFFLMGLVSTFVNMISRSQNERWNGFTAAIVAYAFWISSVRRDTSK</sequence>
<name>A0A6J7B7R6_9ZZZZ</name>
<keyword evidence="1" id="KW-0812">Transmembrane</keyword>
<feature type="transmembrane region" description="Helical" evidence="1">
    <location>
        <begin position="47"/>
        <end position="67"/>
    </location>
</feature>
<feature type="transmembrane region" description="Helical" evidence="1">
    <location>
        <begin position="104"/>
        <end position="122"/>
    </location>
</feature>
<evidence type="ECO:0000313" key="5">
    <source>
        <dbReference type="EMBL" id="CAB4921432.1"/>
    </source>
</evidence>
<evidence type="ECO:0000313" key="3">
    <source>
        <dbReference type="EMBL" id="CAB4763395.1"/>
    </source>
</evidence>
<evidence type="ECO:0000256" key="1">
    <source>
        <dbReference type="SAM" id="Phobius"/>
    </source>
</evidence>
<reference evidence="4" key="1">
    <citation type="submission" date="2020-05" db="EMBL/GenBank/DDBJ databases">
        <authorList>
            <person name="Chiriac C."/>
            <person name="Salcher M."/>
            <person name="Ghai R."/>
            <person name="Kavagutti S V."/>
        </authorList>
    </citation>
    <scope>NUCLEOTIDE SEQUENCE</scope>
</reference>
<dbReference type="AlphaFoldDB" id="A0A6J7B7R6"/>
<dbReference type="EMBL" id="CAFBMY010000039">
    <property type="protein sequence ID" value="CAB4921432.1"/>
    <property type="molecule type" value="Genomic_DNA"/>
</dbReference>
<accession>A0A6J7B7R6</accession>
<evidence type="ECO:0000313" key="4">
    <source>
        <dbReference type="EMBL" id="CAB4841377.1"/>
    </source>
</evidence>
<proteinExistence type="predicted"/>
<organism evidence="4">
    <name type="scientific">freshwater metagenome</name>
    <dbReference type="NCBI Taxonomy" id="449393"/>
    <lineage>
        <taxon>unclassified sequences</taxon>
        <taxon>metagenomes</taxon>
        <taxon>ecological metagenomes</taxon>
    </lineage>
</organism>
<keyword evidence="1" id="KW-0472">Membrane</keyword>
<evidence type="ECO:0000313" key="2">
    <source>
        <dbReference type="EMBL" id="CAB4659975.1"/>
    </source>
</evidence>
<keyword evidence="1" id="KW-1133">Transmembrane helix</keyword>
<dbReference type="EMBL" id="CAFAZX010000016">
    <property type="protein sequence ID" value="CAB4841377.1"/>
    <property type="molecule type" value="Genomic_DNA"/>
</dbReference>
<dbReference type="EMBL" id="CAEZZR010000001">
    <property type="protein sequence ID" value="CAB4763395.1"/>
    <property type="molecule type" value="Genomic_DNA"/>
</dbReference>
<feature type="transmembrane region" description="Helical" evidence="1">
    <location>
        <begin position="7"/>
        <end position="27"/>
    </location>
</feature>
<gene>
    <name evidence="2" type="ORF">UFOPK2254_00681</name>
    <name evidence="3" type="ORF">UFOPK2907_00031</name>
    <name evidence="4" type="ORF">UFOPK3241_00438</name>
    <name evidence="5" type="ORF">UFOPK3707_00364</name>
</gene>
<feature type="transmembrane region" description="Helical" evidence="1">
    <location>
        <begin position="79"/>
        <end position="98"/>
    </location>
</feature>
<protein>
    <submittedName>
        <fullName evidence="4">Unannotated protein</fullName>
    </submittedName>
</protein>